<protein>
    <recommendedName>
        <fullName evidence="16">7-dehydrocholesterol reductase</fullName>
        <ecNumber evidence="16">1.3.1.21</ecNumber>
    </recommendedName>
    <alternativeName>
        <fullName evidence="17">Sterol Delta(7)-reductase</fullName>
    </alternativeName>
</protein>
<organism evidence="19 20">
    <name type="scientific">Aduncisulcus paluster</name>
    <dbReference type="NCBI Taxonomy" id="2918883"/>
    <lineage>
        <taxon>Eukaryota</taxon>
        <taxon>Metamonada</taxon>
        <taxon>Carpediemonas-like organisms</taxon>
        <taxon>Aduncisulcus</taxon>
    </lineage>
</organism>
<comment type="similarity">
    <text evidence="2">Belongs to the ERG4/ERG24 family.</text>
</comment>
<feature type="transmembrane region" description="Helical" evidence="18">
    <location>
        <begin position="179"/>
        <end position="199"/>
    </location>
</feature>
<evidence type="ECO:0000256" key="14">
    <source>
        <dbReference type="ARBA" id="ARBA00023166"/>
    </source>
</evidence>
<evidence type="ECO:0000256" key="4">
    <source>
        <dbReference type="ARBA" id="ARBA00022548"/>
    </source>
</evidence>
<keyword evidence="6" id="KW-0152">Cholesterol biosynthesis</keyword>
<name>A0ABQ5KQ22_9EUKA</name>
<dbReference type="EC" id="1.3.1.21" evidence="16"/>
<evidence type="ECO:0000313" key="19">
    <source>
        <dbReference type="EMBL" id="GKT33549.1"/>
    </source>
</evidence>
<evidence type="ECO:0000256" key="16">
    <source>
        <dbReference type="ARBA" id="ARBA00038851"/>
    </source>
</evidence>
<keyword evidence="4" id="KW-0153">Cholesterol metabolism</keyword>
<evidence type="ECO:0000256" key="11">
    <source>
        <dbReference type="ARBA" id="ARBA00023011"/>
    </source>
</evidence>
<evidence type="ECO:0000256" key="10">
    <source>
        <dbReference type="ARBA" id="ARBA00023002"/>
    </source>
</evidence>
<feature type="transmembrane region" description="Helical" evidence="18">
    <location>
        <begin position="50"/>
        <end position="71"/>
    </location>
</feature>
<keyword evidence="12" id="KW-0443">Lipid metabolism</keyword>
<gene>
    <name evidence="19" type="ORF">ADUPG1_007419</name>
</gene>
<keyword evidence="11" id="KW-0756">Sterol biosynthesis</keyword>
<dbReference type="Gene3D" id="1.20.120.1630">
    <property type="match status" value="1"/>
</dbReference>
<keyword evidence="3" id="KW-0444">Lipid biosynthesis</keyword>
<accession>A0ABQ5KQ22</accession>
<dbReference type="EMBL" id="BQXS01010309">
    <property type="protein sequence ID" value="GKT33549.1"/>
    <property type="molecule type" value="Genomic_DNA"/>
</dbReference>
<keyword evidence="13 18" id="KW-0472">Membrane</keyword>
<keyword evidence="14" id="KW-1207">Sterol metabolism</keyword>
<feature type="transmembrane region" description="Helical" evidence="18">
    <location>
        <begin position="434"/>
        <end position="453"/>
    </location>
</feature>
<evidence type="ECO:0000256" key="12">
    <source>
        <dbReference type="ARBA" id="ARBA00023098"/>
    </source>
</evidence>
<feature type="transmembrane region" description="Helical" evidence="18">
    <location>
        <begin position="409"/>
        <end position="428"/>
    </location>
</feature>
<comment type="caution">
    <text evidence="19">The sequence shown here is derived from an EMBL/GenBank/DDBJ whole genome shotgun (WGS) entry which is preliminary data.</text>
</comment>
<dbReference type="PANTHER" id="PTHR21257">
    <property type="entry name" value="DELTA(14)-STEROL REDUCTASE"/>
    <property type="match status" value="1"/>
</dbReference>
<evidence type="ECO:0000256" key="2">
    <source>
        <dbReference type="ARBA" id="ARBA00005402"/>
    </source>
</evidence>
<feature type="transmembrane region" description="Helical" evidence="18">
    <location>
        <begin position="303"/>
        <end position="322"/>
    </location>
</feature>
<evidence type="ECO:0000256" key="13">
    <source>
        <dbReference type="ARBA" id="ARBA00023136"/>
    </source>
</evidence>
<keyword evidence="10" id="KW-0560">Oxidoreductase</keyword>
<evidence type="ECO:0000256" key="18">
    <source>
        <dbReference type="SAM" id="Phobius"/>
    </source>
</evidence>
<evidence type="ECO:0000256" key="8">
    <source>
        <dbReference type="ARBA" id="ARBA00022955"/>
    </source>
</evidence>
<keyword evidence="5 18" id="KW-0812">Transmembrane</keyword>
<evidence type="ECO:0000313" key="20">
    <source>
        <dbReference type="Proteomes" id="UP001057375"/>
    </source>
</evidence>
<dbReference type="Proteomes" id="UP001057375">
    <property type="component" value="Unassembled WGS sequence"/>
</dbReference>
<evidence type="ECO:0000256" key="6">
    <source>
        <dbReference type="ARBA" id="ARBA00022778"/>
    </source>
</evidence>
<comment type="subcellular location">
    <subcellularLocation>
        <location evidence="1">Membrane</location>
        <topology evidence="1">Multi-pass membrane protein</topology>
    </subcellularLocation>
</comment>
<keyword evidence="15" id="KW-0753">Steroid metabolism</keyword>
<dbReference type="Pfam" id="PF01222">
    <property type="entry name" value="ERG4_ERG24"/>
    <property type="match status" value="1"/>
</dbReference>
<evidence type="ECO:0000256" key="7">
    <source>
        <dbReference type="ARBA" id="ARBA00022857"/>
    </source>
</evidence>
<evidence type="ECO:0000256" key="15">
    <source>
        <dbReference type="ARBA" id="ARBA00023221"/>
    </source>
</evidence>
<evidence type="ECO:0000256" key="5">
    <source>
        <dbReference type="ARBA" id="ARBA00022692"/>
    </source>
</evidence>
<keyword evidence="20" id="KW-1185">Reference proteome</keyword>
<keyword evidence="8" id="KW-0752">Steroid biosynthesis</keyword>
<sequence length="483" mass="55086">MGLFTKKEMKKSLTEHQECSVEEIVPPVLSSELSCGAKVSNSGLGKFFKFWVIPTLLILIVPPFNIILSYMTTELPSSKPRALLDSFAENGFWKTIWDAIWPNILGTKASWNFFSCFCLIALLIYFYPGPVAYGPLTETGHRPEYTDNGVAHLVLFSALFFLGSYGLELYEPTIIFDVFHPFLASLSLFGLIFFIFITIKGVYFPSTSDGGKPGHSRFMFLFFAGTELYPRVGGVDLKKFINCRISMTFWMLSGWSFFAKSLELHDSVDFGLLFCTISTSIYLIKFFMWEIGYMRSIDIVMDYYGFMEGYGCVCFVPALYTLHMRCSVITPSGLPSWLAIIFFITSLSGVIVNYWADQQRKIFREKNGNVKIFGKPARAVNVQYSVLDPLTGISSVKTTKLLASGFWGIARHFQYVFELIAAWSWGLLGGFKKGLLPFFYPIFLTILLIHRAFRDEQKCLKKYGDGYREYMKIVKYRILPGIY</sequence>
<proteinExistence type="inferred from homology"/>
<evidence type="ECO:0000256" key="3">
    <source>
        <dbReference type="ARBA" id="ARBA00022516"/>
    </source>
</evidence>
<feature type="transmembrane region" description="Helical" evidence="18">
    <location>
        <begin position="270"/>
        <end position="291"/>
    </location>
</feature>
<evidence type="ECO:0000256" key="17">
    <source>
        <dbReference type="ARBA" id="ARBA00042688"/>
    </source>
</evidence>
<keyword evidence="9 18" id="KW-1133">Transmembrane helix</keyword>
<reference evidence="19" key="1">
    <citation type="submission" date="2022-03" db="EMBL/GenBank/DDBJ databases">
        <title>Draft genome sequence of Aduncisulcus paluster, a free-living microaerophilic Fornicata.</title>
        <authorList>
            <person name="Yuyama I."/>
            <person name="Kume K."/>
            <person name="Tamura T."/>
            <person name="Inagaki Y."/>
            <person name="Hashimoto T."/>
        </authorList>
    </citation>
    <scope>NUCLEOTIDE SEQUENCE</scope>
    <source>
        <strain evidence="19">NY0171</strain>
    </source>
</reference>
<feature type="transmembrane region" description="Helical" evidence="18">
    <location>
        <begin position="334"/>
        <end position="356"/>
    </location>
</feature>
<evidence type="ECO:0000256" key="9">
    <source>
        <dbReference type="ARBA" id="ARBA00022989"/>
    </source>
</evidence>
<dbReference type="InterPro" id="IPR001171">
    <property type="entry name" value="ERG24_DHCR-like"/>
</dbReference>
<keyword evidence="7" id="KW-0521">NADP</keyword>
<feature type="transmembrane region" description="Helical" evidence="18">
    <location>
        <begin position="149"/>
        <end position="167"/>
    </location>
</feature>
<evidence type="ECO:0000256" key="1">
    <source>
        <dbReference type="ARBA" id="ARBA00004141"/>
    </source>
</evidence>
<feature type="transmembrane region" description="Helical" evidence="18">
    <location>
        <begin position="109"/>
        <end position="128"/>
    </location>
</feature>
<dbReference type="PANTHER" id="PTHR21257:SF38">
    <property type="entry name" value="7-DEHYDROCHOLESTEROL REDUCTASE"/>
    <property type="match status" value="1"/>
</dbReference>